<dbReference type="SMART" id="SM00248">
    <property type="entry name" value="ANK"/>
    <property type="match status" value="12"/>
</dbReference>
<dbReference type="PROSITE" id="PS50297">
    <property type="entry name" value="ANK_REP_REGION"/>
    <property type="match status" value="5"/>
</dbReference>
<feature type="region of interest" description="Disordered" evidence="5">
    <location>
        <begin position="890"/>
        <end position="913"/>
    </location>
</feature>
<keyword evidence="1" id="KW-0677">Repeat</keyword>
<dbReference type="PROSITE" id="PS51182">
    <property type="entry name" value="C2_TENSIN"/>
    <property type="match status" value="1"/>
</dbReference>
<gene>
    <name evidence="7" type="primary">Contig11787.g12604</name>
    <name evidence="7" type="ORF">STYLEM_11128</name>
</gene>
<accession>A0A078AJN4</accession>
<dbReference type="InterPro" id="IPR035892">
    <property type="entry name" value="C2_domain_sf"/>
</dbReference>
<dbReference type="InterPro" id="IPR029001">
    <property type="entry name" value="ITPase-like_fam"/>
</dbReference>
<dbReference type="PANTHER" id="PTHR24198:SF194">
    <property type="entry name" value="INVERSIN-A"/>
    <property type="match status" value="1"/>
</dbReference>
<feature type="repeat" description="ANK" evidence="4">
    <location>
        <begin position="300"/>
        <end position="332"/>
    </location>
</feature>
<evidence type="ECO:0000313" key="8">
    <source>
        <dbReference type="Proteomes" id="UP000039865"/>
    </source>
</evidence>
<keyword evidence="8" id="KW-1185">Reference proteome</keyword>
<name>A0A078AJN4_STYLE</name>
<feature type="region of interest" description="Disordered" evidence="5">
    <location>
        <begin position="1284"/>
        <end position="1313"/>
    </location>
</feature>
<dbReference type="OrthoDB" id="409391at2759"/>
<proteinExistence type="inferred from homology"/>
<feature type="repeat" description="ANK" evidence="4">
    <location>
        <begin position="483"/>
        <end position="515"/>
    </location>
</feature>
<dbReference type="Proteomes" id="UP000039865">
    <property type="component" value="Unassembled WGS sequence"/>
</dbReference>
<keyword evidence="3 4" id="KW-0040">ANK repeat</keyword>
<feature type="compositionally biased region" description="Basic and acidic residues" evidence="5">
    <location>
        <begin position="1229"/>
        <end position="1240"/>
    </location>
</feature>
<evidence type="ECO:0000256" key="1">
    <source>
        <dbReference type="ARBA" id="ARBA00022737"/>
    </source>
</evidence>
<dbReference type="Pfam" id="PF02545">
    <property type="entry name" value="Maf"/>
    <property type="match status" value="1"/>
</dbReference>
<feature type="repeat" description="ANK" evidence="4">
    <location>
        <begin position="450"/>
        <end position="482"/>
    </location>
</feature>
<dbReference type="Gene3D" id="2.60.40.1110">
    <property type="match status" value="1"/>
</dbReference>
<dbReference type="Gene3D" id="3.90.190.10">
    <property type="entry name" value="Protein tyrosine phosphatase superfamily"/>
    <property type="match status" value="1"/>
</dbReference>
<keyword evidence="2" id="KW-0378">Hydrolase</keyword>
<feature type="domain" description="C2 tensin-type" evidence="6">
    <location>
        <begin position="1084"/>
        <end position="1250"/>
    </location>
</feature>
<dbReference type="InterPro" id="IPR014020">
    <property type="entry name" value="Tensin_C2-dom"/>
</dbReference>
<evidence type="ECO:0000256" key="2">
    <source>
        <dbReference type="ARBA" id="ARBA00022801"/>
    </source>
</evidence>
<dbReference type="InterPro" id="IPR029021">
    <property type="entry name" value="Prot-tyrosine_phosphatase-like"/>
</dbReference>
<dbReference type="SMART" id="SM01326">
    <property type="entry name" value="PTEN_C2"/>
    <property type="match status" value="1"/>
</dbReference>
<feature type="region of interest" description="Disordered" evidence="5">
    <location>
        <begin position="1218"/>
        <end position="1240"/>
    </location>
</feature>
<feature type="repeat" description="ANK" evidence="4">
    <location>
        <begin position="417"/>
        <end position="449"/>
    </location>
</feature>
<organism evidence="7 8">
    <name type="scientific">Stylonychia lemnae</name>
    <name type="common">Ciliate</name>
    <dbReference type="NCBI Taxonomy" id="5949"/>
    <lineage>
        <taxon>Eukaryota</taxon>
        <taxon>Sar</taxon>
        <taxon>Alveolata</taxon>
        <taxon>Ciliophora</taxon>
        <taxon>Intramacronucleata</taxon>
        <taxon>Spirotrichea</taxon>
        <taxon>Stichotrichia</taxon>
        <taxon>Sporadotrichida</taxon>
        <taxon>Oxytrichidae</taxon>
        <taxon>Stylonychinae</taxon>
        <taxon>Stylonychia</taxon>
    </lineage>
</organism>
<dbReference type="CDD" id="cd00555">
    <property type="entry name" value="Maf"/>
    <property type="match status" value="1"/>
</dbReference>
<dbReference type="Pfam" id="PF10409">
    <property type="entry name" value="PTEN_C2"/>
    <property type="match status" value="1"/>
</dbReference>
<evidence type="ECO:0000256" key="3">
    <source>
        <dbReference type="ARBA" id="ARBA00023043"/>
    </source>
</evidence>
<dbReference type="Pfam" id="PF12796">
    <property type="entry name" value="Ank_2"/>
    <property type="match status" value="3"/>
</dbReference>
<dbReference type="GO" id="GO:0047429">
    <property type="term" value="F:nucleoside triphosphate diphosphatase activity"/>
    <property type="evidence" value="ECO:0007669"/>
    <property type="project" value="InterPro"/>
</dbReference>
<evidence type="ECO:0000313" key="7">
    <source>
        <dbReference type="EMBL" id="CDW82101.1"/>
    </source>
</evidence>
<reference evidence="7 8" key="1">
    <citation type="submission" date="2014-06" db="EMBL/GenBank/DDBJ databases">
        <authorList>
            <person name="Swart Estienne"/>
        </authorList>
    </citation>
    <scope>NUCLEOTIDE SEQUENCE [LARGE SCALE GENOMIC DNA]</scope>
    <source>
        <strain evidence="7 8">130c</strain>
    </source>
</reference>
<dbReference type="PANTHER" id="PTHR24198">
    <property type="entry name" value="ANKYRIN REPEAT AND PROTEIN KINASE DOMAIN-CONTAINING PROTEIN"/>
    <property type="match status" value="1"/>
</dbReference>
<feature type="compositionally biased region" description="Polar residues" evidence="5">
    <location>
        <begin position="903"/>
        <end position="913"/>
    </location>
</feature>
<feature type="repeat" description="ANK" evidence="4">
    <location>
        <begin position="516"/>
        <end position="548"/>
    </location>
</feature>
<dbReference type="SUPFAM" id="SSF52799">
    <property type="entry name" value="(Phosphotyrosine protein) phosphatases II"/>
    <property type="match status" value="1"/>
</dbReference>
<dbReference type="InParanoid" id="A0A078AJN4"/>
<feature type="repeat" description="ANK" evidence="4">
    <location>
        <begin position="602"/>
        <end position="634"/>
    </location>
</feature>
<dbReference type="HAMAP" id="MF_00528">
    <property type="entry name" value="Maf"/>
    <property type="match status" value="1"/>
</dbReference>
<dbReference type="EMBL" id="CCKQ01010574">
    <property type="protein sequence ID" value="CDW82101.1"/>
    <property type="molecule type" value="Genomic_DNA"/>
</dbReference>
<dbReference type="Gene3D" id="3.90.950.10">
    <property type="match status" value="1"/>
</dbReference>
<evidence type="ECO:0000256" key="4">
    <source>
        <dbReference type="PROSITE-ProRule" id="PRU00023"/>
    </source>
</evidence>
<dbReference type="InterPro" id="IPR003697">
    <property type="entry name" value="Maf-like"/>
</dbReference>
<protein>
    <submittedName>
        <fullName evidence="7">Phosphatidylinositol--trisphosphate 3</fullName>
    </submittedName>
</protein>
<sequence length="1436" mass="165455">MNQEERLNVTIGLHKDAFLGLSGIFSEVYAGQLTKIVQRFQEIGPNDVLQLVIQRDENGRNPIDLAGFLGFKNIFLYLLTNLGTPNDVIHQEINVDNQGRNLYHLMCYRGNYECMILILNIERIYMKKTLFDQLYREKQRYRFKNMDIKHGKLVSTVFHDADTIKRHEEFNIRVQNLFEQYERDLVNRLRSILCQQDQFRRNPIHYAAMSKFTKCFKCIEALLNIDIDKVEGYDSFLSLFFELQLLEVSDERKFDPRKYVGVLSEFKHLMDPIEYNSIVKDFNYQAKLLLKEILDKQDQNYHSPLHVASYFGDFKASRFMVKLGADPNSPTFSERPLEVGKDKFVRGVLQNLNDAATQANVKDLKHLVNCGNKIDNKLSIFGEAPIHKAVLTHVENKAQALHTIIESKANVDNMDSNGWTALHHAAYSGDFESAQILINSAAKVNAYSNQQKTPLHFAALNNHTQVIQLLLGSKAEIEWMDEQKCTPLHLACKKGHLESAAILLNSGAYIYAQDFRQWNPLHYASYNGHRKVCNYLLKWEADKDTLRDMKNSQGKIAINIAKNPETKKGFTHIWRACRDGDLDLVRILIREGQSFDEQTQYLQNTPMHIAAKHGHYLIVKYLMEIGANPTIQNKEGLTPFDYADDAKRQIEIQLAQSKNKIGGPGFNMDKTLSKLENLDTIKRQIARSQEEELNSKKIILASASVNRKQIIDKAGIKFIQSPSTFEENMPHSDFATSIDYVTKNTEMKFHNKLNELRLNNETTEIMIAADTIISLDGRTIIEKPSDKEDAVKMLLRYNEFEYHEVQTAVFIGMFNQDMELVKLESFVDITKVYFTKLDEETARAYAETGEPFGKAGGYGIQGQGATLVEKIDGDFYNLAQMVNKIDVELSGSPAFPDPDGNAEQETPQQPKLSEQSIKAAKNLVSKQPLKRSQTRLINKIEGFFYLTERILLAPYPDDKTIEKMAKHLNDKHSNQYIVMEYSFPGLPCPSLDVLFMICSSMQSWLNMDEQNVIVLHCQGTKGRSFLMAACFMAYFYFKEFSGPKDTLKMICQISNEIQDQILYPSQFRYLNYFDEVLHGFIPLNKPLILQRIIMNGIPQIEDDDEQLNTSGVSDDDIIGGGEGKNQRQRLLCAPYIQIFKNGQRLFQTLKKNQLPECYYNKDSCAIFEIGQRVENDILIRFRHFKSNQAKVSMFRATVHTSFAQDNIIRLTKEELDGSFKGDSKKRKQTAPEEEYKTPHEMDGELRLSILDFEEEERKLMAGSKNLENKDDYWITLSQQLQDRLDDDKTRKRKLEQQQKQRDRMQSSKTQDKLQYYDEEKVNQILLNHNRKSDPMKVMVSPDKTVAQTSSVHIQQISPPQQSNQNADDIETFTKNPFQLPEEEHEIELTNNQPNQNLISVEEQKMIQQMIETPGGVDDDDIVDLDNYLDNLENDSD</sequence>
<dbReference type="Gene3D" id="1.25.40.20">
    <property type="entry name" value="Ankyrin repeat-containing domain"/>
    <property type="match status" value="4"/>
</dbReference>
<evidence type="ECO:0000259" key="6">
    <source>
        <dbReference type="PROSITE" id="PS51182"/>
    </source>
</evidence>
<dbReference type="PROSITE" id="PS50088">
    <property type="entry name" value="ANK_REPEAT"/>
    <property type="match status" value="7"/>
</dbReference>
<dbReference type="InterPro" id="IPR036770">
    <property type="entry name" value="Ankyrin_rpt-contain_sf"/>
</dbReference>
<dbReference type="NCBIfam" id="TIGR00172">
    <property type="entry name" value="maf"/>
    <property type="match status" value="1"/>
</dbReference>
<dbReference type="InterPro" id="IPR002110">
    <property type="entry name" value="Ankyrin_rpt"/>
</dbReference>
<evidence type="ECO:0000256" key="5">
    <source>
        <dbReference type="SAM" id="MobiDB-lite"/>
    </source>
</evidence>
<feature type="repeat" description="ANK" evidence="4">
    <location>
        <begin position="568"/>
        <end position="600"/>
    </location>
</feature>
<dbReference type="SUPFAM" id="SSF49562">
    <property type="entry name" value="C2 domain (Calcium/lipid-binding domain, CaLB)"/>
    <property type="match status" value="1"/>
</dbReference>
<dbReference type="SUPFAM" id="SSF52972">
    <property type="entry name" value="ITPase-like"/>
    <property type="match status" value="1"/>
</dbReference>
<dbReference type="SUPFAM" id="SSF48403">
    <property type="entry name" value="Ankyrin repeat"/>
    <property type="match status" value="2"/>
</dbReference>